<keyword evidence="2" id="KW-1185">Reference proteome</keyword>
<dbReference type="RefSeq" id="WP_289270561.1">
    <property type="nucleotide sequence ID" value="NZ_OX365700.1"/>
</dbReference>
<proteinExistence type="predicted"/>
<dbReference type="KEGG" id="nti:DNFV4_03832"/>
<evidence type="ECO:0000313" key="2">
    <source>
        <dbReference type="Proteomes" id="UP001179121"/>
    </source>
</evidence>
<organism evidence="1 2">
    <name type="scientific">Nitrospira tepida</name>
    <dbReference type="NCBI Taxonomy" id="2973512"/>
    <lineage>
        <taxon>Bacteria</taxon>
        <taxon>Pseudomonadati</taxon>
        <taxon>Nitrospirota</taxon>
        <taxon>Nitrospiria</taxon>
        <taxon>Nitrospirales</taxon>
        <taxon>Nitrospiraceae</taxon>
        <taxon>Nitrospira</taxon>
    </lineage>
</organism>
<name>A0AA86N2P1_9BACT</name>
<dbReference type="EMBL" id="OX365700">
    <property type="protein sequence ID" value="CAI4033396.1"/>
    <property type="molecule type" value="Genomic_DNA"/>
</dbReference>
<dbReference type="AlphaFoldDB" id="A0AA86N2P1"/>
<evidence type="ECO:0008006" key="3">
    <source>
        <dbReference type="Google" id="ProtNLM"/>
    </source>
</evidence>
<reference evidence="1" key="1">
    <citation type="submission" date="2022-10" db="EMBL/GenBank/DDBJ databases">
        <authorList>
            <person name="Koch H."/>
        </authorList>
    </citation>
    <scope>NUCLEOTIDE SEQUENCE</scope>
    <source>
        <strain evidence="1">DNF</strain>
    </source>
</reference>
<dbReference type="PROSITE" id="PS51257">
    <property type="entry name" value="PROKAR_LIPOPROTEIN"/>
    <property type="match status" value="1"/>
</dbReference>
<dbReference type="Proteomes" id="UP001179121">
    <property type="component" value="Chromosome"/>
</dbReference>
<sequence length="154" mass="17181">MAAFRPSCLLLGIALTLGCVSLSGGKEQFFVCSYEVVWDAALNSVKDRSLRVQDKQNGLIETNWTEMEGQERPYGLFRREGFGNKERARLTLALKQQDDITSVSVLETRQRWHARGGATTQATKWWPVEPSEVAMNDVVNQLNSTLQDKGCAGT</sequence>
<gene>
    <name evidence="1" type="ORF">DNFV4_03832</name>
</gene>
<evidence type="ECO:0000313" key="1">
    <source>
        <dbReference type="EMBL" id="CAI4033396.1"/>
    </source>
</evidence>
<accession>A0AA86N2P1</accession>
<protein>
    <recommendedName>
        <fullName evidence="3">Lipoprotein</fullName>
    </recommendedName>
</protein>